<protein>
    <submittedName>
        <fullName evidence="3">Uncharacterized protein</fullName>
    </submittedName>
</protein>
<evidence type="ECO:0000313" key="3">
    <source>
        <dbReference type="EMBL" id="PFH34405.1"/>
    </source>
</evidence>
<dbReference type="EMBL" id="NWUJ01000007">
    <property type="protein sequence ID" value="PFH34405.1"/>
    <property type="molecule type" value="Genomic_DNA"/>
</dbReference>
<dbReference type="Proteomes" id="UP000224006">
    <property type="component" value="Unassembled WGS sequence"/>
</dbReference>
<keyword evidence="4" id="KW-1185">Reference proteome</keyword>
<dbReference type="VEuPathDB" id="ToxoDB:BESB_075570"/>
<evidence type="ECO:0000313" key="4">
    <source>
        <dbReference type="Proteomes" id="UP000224006"/>
    </source>
</evidence>
<feature type="compositionally biased region" description="Basic and acidic residues" evidence="2">
    <location>
        <begin position="214"/>
        <end position="235"/>
    </location>
</feature>
<organism evidence="3 4">
    <name type="scientific">Besnoitia besnoiti</name>
    <name type="common">Apicomplexan protozoan</name>
    <dbReference type="NCBI Taxonomy" id="94643"/>
    <lineage>
        <taxon>Eukaryota</taxon>
        <taxon>Sar</taxon>
        <taxon>Alveolata</taxon>
        <taxon>Apicomplexa</taxon>
        <taxon>Conoidasida</taxon>
        <taxon>Coccidia</taxon>
        <taxon>Eucoccidiorida</taxon>
        <taxon>Eimeriorina</taxon>
        <taxon>Sarcocystidae</taxon>
        <taxon>Besnoitia</taxon>
    </lineage>
</organism>
<dbReference type="PANTHER" id="PTHR36749">
    <property type="entry name" value="F7O18.3 PROTEIN"/>
    <property type="match status" value="1"/>
</dbReference>
<feature type="compositionally biased region" description="Acidic residues" evidence="2">
    <location>
        <begin position="349"/>
        <end position="364"/>
    </location>
</feature>
<feature type="region of interest" description="Disordered" evidence="2">
    <location>
        <begin position="260"/>
        <end position="288"/>
    </location>
</feature>
<dbReference type="GeneID" id="40312483"/>
<evidence type="ECO:0000256" key="2">
    <source>
        <dbReference type="SAM" id="MobiDB-lite"/>
    </source>
</evidence>
<feature type="region of interest" description="Disordered" evidence="2">
    <location>
        <begin position="349"/>
        <end position="499"/>
    </location>
</feature>
<name>A0A2A9M8V4_BESBE</name>
<dbReference type="OrthoDB" id="361409at2759"/>
<feature type="region of interest" description="Disordered" evidence="2">
    <location>
        <begin position="60"/>
        <end position="99"/>
    </location>
</feature>
<dbReference type="PANTHER" id="PTHR36749:SF1">
    <property type="entry name" value="F7O18.3 PROTEIN"/>
    <property type="match status" value="1"/>
</dbReference>
<keyword evidence="1" id="KW-0175">Coiled coil</keyword>
<comment type="caution">
    <text evidence="3">The sequence shown here is derived from an EMBL/GenBank/DDBJ whole genome shotgun (WGS) entry which is preliminary data.</text>
</comment>
<proteinExistence type="predicted"/>
<feature type="coiled-coil region" evidence="1">
    <location>
        <begin position="174"/>
        <end position="208"/>
    </location>
</feature>
<feature type="compositionally biased region" description="Acidic residues" evidence="2">
    <location>
        <begin position="484"/>
        <end position="496"/>
    </location>
</feature>
<sequence>MSSLRERQADQSHLLLGRSRAERLLDGIYQRQKKHLLQQRRRAAAEAAWRIVLPDEKRRRLALPERATPDRESTQQAVTKPSGQAASQKGPLASEPKSVEDAVATLQRHMWKRAKFGKTVKLLQQLWQSHFSPATKRCLFAGLLTAASTDTCVSAAEGRAEIQAFFRDAVEPLLQKDKQKKEDLECLLEGVRTERRRAREAVLRAQLEAALHGRKTETESERTRGGRGGHRDAGREATVAAVAEAAAALAVDHEDRKRTLLTSQDTGSAAAGGLGEEPGEAEGADADGETLEVTLSDAERELLEILQLRCKTHLLLFTDDPFQFNQQIAELRRAVDAIVEGVQAAIEAGEVEEDAAAEDEGDATPDDKENHATSDTGASDIPDGSLLAEAPRAAVSDISPSRPRETSCPSGAQPKPDPEKHSTATENASAEAVSVSPRNRQEETQKEGTPAQPELAPPAAPEEGDGGESHGSSTSGSKTKGEKEDSDDGEAGEEMLQESPEVKWPLPLRKYELLNLMRCFFMDCLATIFSYRGLSWARASIEQLFQHVYLHRSSFSESDQDQISLWQAQLKVPHKTATKITALGIGEAAHPVQDGRDERISTVHGSVVWSAKQMGC</sequence>
<dbReference type="KEGG" id="bbes:BESB_075570"/>
<dbReference type="RefSeq" id="XP_029218414.1">
    <property type="nucleotide sequence ID" value="XM_029365930.1"/>
</dbReference>
<feature type="compositionally biased region" description="Polar residues" evidence="2">
    <location>
        <begin position="74"/>
        <end position="87"/>
    </location>
</feature>
<gene>
    <name evidence="3" type="ORF">BESB_075570</name>
</gene>
<accession>A0A2A9M8V4</accession>
<feature type="region of interest" description="Disordered" evidence="2">
    <location>
        <begin position="211"/>
        <end position="236"/>
    </location>
</feature>
<reference evidence="3 4" key="1">
    <citation type="submission" date="2017-09" db="EMBL/GenBank/DDBJ databases">
        <title>Genome sequencing of Besnoitia besnoiti strain Bb-Ger1.</title>
        <authorList>
            <person name="Schares G."/>
            <person name="Venepally P."/>
            <person name="Lorenzi H.A."/>
        </authorList>
    </citation>
    <scope>NUCLEOTIDE SEQUENCE [LARGE SCALE GENOMIC DNA]</scope>
    <source>
        <strain evidence="3 4">Bb-Ger1</strain>
    </source>
</reference>
<feature type="compositionally biased region" description="Acidic residues" evidence="2">
    <location>
        <begin position="277"/>
        <end position="288"/>
    </location>
</feature>
<evidence type="ECO:0000256" key="1">
    <source>
        <dbReference type="SAM" id="Coils"/>
    </source>
</evidence>
<dbReference type="AlphaFoldDB" id="A0A2A9M8V4"/>